<dbReference type="InterPro" id="IPR009081">
    <property type="entry name" value="PP-bd_ACP"/>
</dbReference>
<name>A0ABT2AYQ7_9ACTN</name>
<protein>
    <submittedName>
        <fullName evidence="5">Non-ribosomal peptide synthetase</fullName>
    </submittedName>
</protein>
<keyword evidence="6" id="KW-1185">Reference proteome</keyword>
<dbReference type="SUPFAM" id="SSF56801">
    <property type="entry name" value="Acetyl-CoA synthetase-like"/>
    <property type="match status" value="1"/>
</dbReference>
<evidence type="ECO:0000313" key="6">
    <source>
        <dbReference type="Proteomes" id="UP001205612"/>
    </source>
</evidence>
<dbReference type="Gene3D" id="3.30.300.30">
    <property type="match status" value="1"/>
</dbReference>
<dbReference type="PROSITE" id="PS50075">
    <property type="entry name" value="CARRIER"/>
    <property type="match status" value="1"/>
</dbReference>
<dbReference type="InterPro" id="IPR042099">
    <property type="entry name" value="ANL_N_sf"/>
</dbReference>
<dbReference type="CDD" id="cd05930">
    <property type="entry name" value="A_NRPS"/>
    <property type="match status" value="1"/>
</dbReference>
<evidence type="ECO:0000313" key="5">
    <source>
        <dbReference type="EMBL" id="MCS0600843.1"/>
    </source>
</evidence>
<evidence type="ECO:0000256" key="3">
    <source>
        <dbReference type="SAM" id="MobiDB-lite"/>
    </source>
</evidence>
<dbReference type="PANTHER" id="PTHR45527:SF1">
    <property type="entry name" value="FATTY ACID SYNTHASE"/>
    <property type="match status" value="1"/>
</dbReference>
<dbReference type="InterPro" id="IPR010071">
    <property type="entry name" value="AA_adenyl_dom"/>
</dbReference>
<reference evidence="5 6" key="1">
    <citation type="submission" date="2022-08" db="EMBL/GenBank/DDBJ databases">
        <authorList>
            <person name="Somphong A."/>
            <person name="Phongsopitanun W."/>
        </authorList>
    </citation>
    <scope>NUCLEOTIDE SEQUENCE [LARGE SCALE GENOMIC DNA]</scope>
    <source>
        <strain evidence="5 6">LP11</strain>
    </source>
</reference>
<organism evidence="5 6">
    <name type="scientific">Streptomyces pyxinicus</name>
    <dbReference type="NCBI Taxonomy" id="2970331"/>
    <lineage>
        <taxon>Bacteria</taxon>
        <taxon>Bacillati</taxon>
        <taxon>Actinomycetota</taxon>
        <taxon>Actinomycetes</taxon>
        <taxon>Kitasatosporales</taxon>
        <taxon>Streptomycetaceae</taxon>
        <taxon>Streptomyces</taxon>
    </lineage>
</organism>
<dbReference type="Gene3D" id="1.10.1200.10">
    <property type="entry name" value="ACP-like"/>
    <property type="match status" value="1"/>
</dbReference>
<dbReference type="InterPro" id="IPR020806">
    <property type="entry name" value="PKS_PP-bd"/>
</dbReference>
<feature type="region of interest" description="Disordered" evidence="3">
    <location>
        <begin position="518"/>
        <end position="549"/>
    </location>
</feature>
<evidence type="ECO:0000256" key="1">
    <source>
        <dbReference type="ARBA" id="ARBA00022450"/>
    </source>
</evidence>
<keyword evidence="2" id="KW-0597">Phosphoprotein</keyword>
<dbReference type="NCBIfam" id="TIGR01733">
    <property type="entry name" value="AA-adenyl-dom"/>
    <property type="match status" value="1"/>
</dbReference>
<dbReference type="Pfam" id="PF00501">
    <property type="entry name" value="AMP-binding"/>
    <property type="match status" value="1"/>
</dbReference>
<dbReference type="Pfam" id="PF00550">
    <property type="entry name" value="PP-binding"/>
    <property type="match status" value="1"/>
</dbReference>
<dbReference type="Pfam" id="PF13193">
    <property type="entry name" value="AMP-binding_C"/>
    <property type="match status" value="1"/>
</dbReference>
<gene>
    <name evidence="5" type="ORF">NX794_06310</name>
</gene>
<evidence type="ECO:0000256" key="2">
    <source>
        <dbReference type="ARBA" id="ARBA00022553"/>
    </source>
</evidence>
<dbReference type="InterPro" id="IPR036736">
    <property type="entry name" value="ACP-like_sf"/>
</dbReference>
<dbReference type="EMBL" id="JANUGP010000003">
    <property type="protein sequence ID" value="MCS0600843.1"/>
    <property type="molecule type" value="Genomic_DNA"/>
</dbReference>
<dbReference type="Proteomes" id="UP001205612">
    <property type="component" value="Unassembled WGS sequence"/>
</dbReference>
<dbReference type="SMART" id="SM00823">
    <property type="entry name" value="PKS_PP"/>
    <property type="match status" value="1"/>
</dbReference>
<keyword evidence="1" id="KW-0596">Phosphopantetheine</keyword>
<dbReference type="RefSeq" id="WP_258777194.1">
    <property type="nucleotide sequence ID" value="NZ_JANUGP010000003.1"/>
</dbReference>
<sequence length="640" mass="66305">MTASPTTGGADALSRLWHEVVAAHGDRPALTDGHRTLTYRQAHAAARSVAGRLAAAGAGPGRYVMLHAAAPLDAVLTMLGTLAAGAAFAVLEDGLPEAARAARCARVDAALLVGRGPAPRGAALPWVDLGPQLDGTGADPASVPGDGASTPGGPAYAMFTSGSTGEPKAVGIGRDALHGFALAAAARLGLGPGDRWLQLASLGFDVVVEEVFPVLTRGGTVVCRPDTAVPDPEELHALLGDQRVTTVELSTQYWREYAHWLDVRGATTPAALRRVLVGGERMDPGDWRRWERAGHAGLVHVYGLTECTVTSTMYEGPLPDDATEVPIGTPLANADVSVRDAERRPVPPGTVGEIHIGGPSLAPGYLGDPEQTARRFVTGAEPGGGRLYATGDLGRVLPGGDVEFHGRVDDQIKIRGHRLEPASVERLLTADPAVAQAVVLPDTRTRGTLLACLVPAGPVTAADGVTPVTAEQRARLLAGLTAELPGWAAPQQFFWTGALPKNAHGKVDRHALTALLTATGPDGDTATGPDGDSGTAGTPGAPVPGAASGANDPLDVVLRRFRELLADPGLESDADFFASGGQSILAMRLVTELRADFPGTVGLRATTVFDHPTPRRLAQWLATARTRPVPAPFPPVIRKD</sequence>
<dbReference type="Gene3D" id="3.40.50.12780">
    <property type="entry name" value="N-terminal domain of ligase-like"/>
    <property type="match status" value="1"/>
</dbReference>
<dbReference type="InterPro" id="IPR000873">
    <property type="entry name" value="AMP-dep_synth/lig_dom"/>
</dbReference>
<evidence type="ECO:0000259" key="4">
    <source>
        <dbReference type="PROSITE" id="PS50075"/>
    </source>
</evidence>
<comment type="caution">
    <text evidence="5">The sequence shown here is derived from an EMBL/GenBank/DDBJ whole genome shotgun (WGS) entry which is preliminary data.</text>
</comment>
<dbReference type="InterPro" id="IPR045851">
    <property type="entry name" value="AMP-bd_C_sf"/>
</dbReference>
<dbReference type="InterPro" id="IPR025110">
    <property type="entry name" value="AMP-bd_C"/>
</dbReference>
<dbReference type="PANTHER" id="PTHR45527">
    <property type="entry name" value="NONRIBOSOMAL PEPTIDE SYNTHETASE"/>
    <property type="match status" value="1"/>
</dbReference>
<feature type="domain" description="Carrier" evidence="4">
    <location>
        <begin position="548"/>
        <end position="625"/>
    </location>
</feature>
<proteinExistence type="predicted"/>
<dbReference type="SUPFAM" id="SSF47336">
    <property type="entry name" value="ACP-like"/>
    <property type="match status" value="1"/>
</dbReference>
<accession>A0ABT2AYQ7</accession>